<protein>
    <submittedName>
        <fullName evidence="2">Aminoglycoside phosphotransferase family protein</fullName>
    </submittedName>
</protein>
<gene>
    <name evidence="2" type="ORF">D3873_12180</name>
</gene>
<keyword evidence="2" id="KW-0808">Transferase</keyword>
<keyword evidence="3" id="KW-1185">Reference proteome</keyword>
<dbReference type="Gene3D" id="3.30.200.20">
    <property type="entry name" value="Phosphorylase Kinase, domain 1"/>
    <property type="match status" value="1"/>
</dbReference>
<dbReference type="OrthoDB" id="3171511at2"/>
<evidence type="ECO:0000313" key="2">
    <source>
        <dbReference type="EMBL" id="AYC30550.1"/>
    </source>
</evidence>
<dbReference type="AlphaFoldDB" id="A0A385YW84"/>
<name>A0A385YW84_9BACL</name>
<dbReference type="InterPro" id="IPR011009">
    <property type="entry name" value="Kinase-like_dom_sf"/>
</dbReference>
<dbReference type="RefSeq" id="WP_119884267.1">
    <property type="nucleotide sequence ID" value="NZ_CP032418.1"/>
</dbReference>
<dbReference type="GO" id="GO:0016740">
    <property type="term" value="F:transferase activity"/>
    <property type="evidence" value="ECO:0007669"/>
    <property type="project" value="UniProtKB-KW"/>
</dbReference>
<dbReference type="Gene3D" id="1.10.510.10">
    <property type="entry name" value="Transferase(Phosphotransferase) domain 1"/>
    <property type="match status" value="1"/>
</dbReference>
<proteinExistence type="predicted"/>
<reference evidence="3" key="1">
    <citation type="submission" date="2018-09" db="EMBL/GenBank/DDBJ databases">
        <authorList>
            <person name="Zhu H."/>
        </authorList>
    </citation>
    <scope>NUCLEOTIDE SEQUENCE [LARGE SCALE GENOMIC DNA]</scope>
    <source>
        <strain evidence="3">K2R23-3</strain>
    </source>
</reference>
<dbReference type="EMBL" id="CP032418">
    <property type="protein sequence ID" value="AYC30550.1"/>
    <property type="molecule type" value="Genomic_DNA"/>
</dbReference>
<dbReference type="KEGG" id="paek:D3873_12180"/>
<accession>A0A385YW84</accession>
<feature type="domain" description="Aminoglycoside phosphotransferase" evidence="1">
    <location>
        <begin position="62"/>
        <end position="264"/>
    </location>
</feature>
<dbReference type="SUPFAM" id="SSF56112">
    <property type="entry name" value="Protein kinase-like (PK-like)"/>
    <property type="match status" value="1"/>
</dbReference>
<dbReference type="Pfam" id="PF01636">
    <property type="entry name" value="APH"/>
    <property type="match status" value="1"/>
</dbReference>
<organism evidence="2 3">
    <name type="scientific">Paenisporosarcina cavernae</name>
    <dbReference type="NCBI Taxonomy" id="2320858"/>
    <lineage>
        <taxon>Bacteria</taxon>
        <taxon>Bacillati</taxon>
        <taxon>Bacillota</taxon>
        <taxon>Bacilli</taxon>
        <taxon>Bacillales</taxon>
        <taxon>Caryophanaceae</taxon>
        <taxon>Paenisporosarcina</taxon>
    </lineage>
</organism>
<dbReference type="InterPro" id="IPR002575">
    <property type="entry name" value="Aminoglycoside_PTrfase"/>
</dbReference>
<dbReference type="Gene3D" id="1.20.58.840">
    <property type="match status" value="1"/>
</dbReference>
<dbReference type="Proteomes" id="UP000265725">
    <property type="component" value="Chromosome"/>
</dbReference>
<sequence>MTTLDNIKRILEDNYALSIEKIKELSIGSDPNSKVYEIIDRNETSYFLKARIGEEQNVGTLVLAALHSQGIEHVIAPLQTRNGEVGVRKEDVSYYLFPFIESKDAYEIELSDSQWTELGEVLRRIQSVQLPDVLVELLPKEDFRSRNVEIVKKYDDCFMTEQFVNKLAARLAVFWREHRRYILQLVENTERASERLVRQDHEFVLCHSDLHPGNIVVSTEGNLFLVDWDTPILAPKERDLMFIGGGHRFRNENSEAFYQGYGQTEVNISALTYYRNERILADIAVDTMQILEQEGSLEDREQAYYFLTRQFEPWREVEVALKVFS</sequence>
<evidence type="ECO:0000313" key="3">
    <source>
        <dbReference type="Proteomes" id="UP000265725"/>
    </source>
</evidence>
<evidence type="ECO:0000259" key="1">
    <source>
        <dbReference type="Pfam" id="PF01636"/>
    </source>
</evidence>